<name>A0A1T5CU14_9FLAO</name>
<feature type="domain" description="Fe/B12 periplasmic-binding" evidence="1">
    <location>
        <begin position="64"/>
        <end position="335"/>
    </location>
</feature>
<sequence>MKALFFILFSFFCLTSCKKKEIPTAENAVIISERLSYKNDGKQFVLKSGKFENSFNSSKLGFKKVVLLNSSLLGFFTELNLVDRIVGLSSPEYVFDENIRKAVASNKIANIGNEQKYDVERILSLKPDAIFTNYVPSFENTYEILRKANIQIIFLDEYLETTPLNKSKYLLLFGELFGVKDLAEQKYKSIETGYQYLKQLASKSAEKPVVLCNEMYGSQWFLPGGKSAAANYFRDANANYILAENAEINAIPLSFEEVYKKSENAKYWVNIGAYQTRQAMLNINPNYSKMKVFQNGKLYMINNREVGMANDYFQSGAVRADLVLKDYIKIFHPELFPKENLYYLKELK</sequence>
<evidence type="ECO:0000313" key="3">
    <source>
        <dbReference type="Proteomes" id="UP000191112"/>
    </source>
</evidence>
<evidence type="ECO:0000313" key="2">
    <source>
        <dbReference type="EMBL" id="SKB62857.1"/>
    </source>
</evidence>
<dbReference type="Proteomes" id="UP000191112">
    <property type="component" value="Unassembled WGS sequence"/>
</dbReference>
<dbReference type="RefSeq" id="WP_079665647.1">
    <property type="nucleotide sequence ID" value="NZ_FUYZ01000001.1"/>
</dbReference>
<dbReference type="PANTHER" id="PTHR30535:SF34">
    <property type="entry name" value="MOLYBDATE-BINDING PROTEIN MOLA"/>
    <property type="match status" value="1"/>
</dbReference>
<dbReference type="STRING" id="619805.SAMN05660477_00349"/>
<dbReference type="InterPro" id="IPR050902">
    <property type="entry name" value="ABC_Transporter_SBP"/>
</dbReference>
<keyword evidence="3" id="KW-1185">Reference proteome</keyword>
<dbReference type="OrthoDB" id="9812528at2"/>
<proteinExistence type="predicted"/>
<dbReference type="EMBL" id="FUYZ01000001">
    <property type="protein sequence ID" value="SKB62857.1"/>
    <property type="molecule type" value="Genomic_DNA"/>
</dbReference>
<dbReference type="SUPFAM" id="SSF53807">
    <property type="entry name" value="Helical backbone' metal receptor"/>
    <property type="match status" value="1"/>
</dbReference>
<dbReference type="PANTHER" id="PTHR30535">
    <property type="entry name" value="VITAMIN B12-BINDING PROTEIN"/>
    <property type="match status" value="1"/>
</dbReference>
<dbReference type="PROSITE" id="PS50983">
    <property type="entry name" value="FE_B12_PBP"/>
    <property type="match status" value="1"/>
</dbReference>
<organism evidence="2 3">
    <name type="scientific">Soonwooa buanensis</name>
    <dbReference type="NCBI Taxonomy" id="619805"/>
    <lineage>
        <taxon>Bacteria</taxon>
        <taxon>Pseudomonadati</taxon>
        <taxon>Bacteroidota</taxon>
        <taxon>Flavobacteriia</taxon>
        <taxon>Flavobacteriales</taxon>
        <taxon>Weeksellaceae</taxon>
        <taxon>Chryseobacterium group</taxon>
        <taxon>Soonwooa</taxon>
    </lineage>
</organism>
<gene>
    <name evidence="2" type="ORF">SAMN05660477_00349</name>
</gene>
<evidence type="ECO:0000259" key="1">
    <source>
        <dbReference type="PROSITE" id="PS50983"/>
    </source>
</evidence>
<reference evidence="2 3" key="1">
    <citation type="submission" date="2017-02" db="EMBL/GenBank/DDBJ databases">
        <authorList>
            <person name="Peterson S.W."/>
        </authorList>
    </citation>
    <scope>NUCLEOTIDE SEQUENCE [LARGE SCALE GENOMIC DNA]</scope>
    <source>
        <strain evidence="2 3">DSM 22323</strain>
    </source>
</reference>
<dbReference type="InterPro" id="IPR002491">
    <property type="entry name" value="ABC_transptr_periplasmic_BD"/>
</dbReference>
<dbReference type="Pfam" id="PF01497">
    <property type="entry name" value="Peripla_BP_2"/>
    <property type="match status" value="1"/>
</dbReference>
<protein>
    <submittedName>
        <fullName evidence="2">Iron complex transport system substrate-binding protein</fullName>
    </submittedName>
</protein>
<dbReference type="Gene3D" id="3.40.50.1980">
    <property type="entry name" value="Nitrogenase molybdenum iron protein domain"/>
    <property type="match status" value="2"/>
</dbReference>
<accession>A0A1T5CU14</accession>
<dbReference type="GO" id="GO:0071281">
    <property type="term" value="P:cellular response to iron ion"/>
    <property type="evidence" value="ECO:0007669"/>
    <property type="project" value="TreeGrafter"/>
</dbReference>
<dbReference type="AlphaFoldDB" id="A0A1T5CU14"/>